<dbReference type="RefSeq" id="WP_015392319.1">
    <property type="nucleotide sequence ID" value="NC_020291.1"/>
</dbReference>
<keyword evidence="2" id="KW-1185">Reference proteome</keyword>
<dbReference type="OrthoDB" id="9802985at2"/>
<dbReference type="PANTHER" id="PTHR33293">
    <property type="entry name" value="INSERTION ELEMENT IS1 1 PROTEIN INSB-RELATED"/>
    <property type="match status" value="1"/>
</dbReference>
<dbReference type="InterPro" id="IPR051354">
    <property type="entry name" value="Transposase_27_IS1"/>
</dbReference>
<dbReference type="Proteomes" id="UP000011728">
    <property type="component" value="Chromosome"/>
</dbReference>
<dbReference type="AlphaFoldDB" id="M1LSM9"/>
<dbReference type="KEGG" id="csr:Cspa_c22350"/>
<dbReference type="PATRIC" id="fig|931276.5.peg.2234"/>
<proteinExistence type="predicted"/>
<dbReference type="HOGENOM" id="CLU_048546_0_1_9"/>
<gene>
    <name evidence="1" type="ORF">Cspa_c22350</name>
</gene>
<protein>
    <recommendedName>
        <fullName evidence="3">Transposase</fullName>
    </recommendedName>
</protein>
<name>M1LSM9_9CLOT</name>
<evidence type="ECO:0000313" key="2">
    <source>
        <dbReference type="Proteomes" id="UP000011728"/>
    </source>
</evidence>
<evidence type="ECO:0000313" key="1">
    <source>
        <dbReference type="EMBL" id="AGF56000.1"/>
    </source>
</evidence>
<dbReference type="EMBL" id="CP004121">
    <property type="protein sequence ID" value="AGF56000.1"/>
    <property type="molecule type" value="Genomic_DNA"/>
</dbReference>
<evidence type="ECO:0008006" key="3">
    <source>
        <dbReference type="Google" id="ProtNLM"/>
    </source>
</evidence>
<reference evidence="1 2" key="1">
    <citation type="submission" date="2013-02" db="EMBL/GenBank/DDBJ databases">
        <title>Genome sequence of Clostridium saccharoperbutylacetonicum N1-4(HMT).</title>
        <authorList>
            <person name="Poehlein A."/>
            <person name="Daniel R."/>
        </authorList>
    </citation>
    <scope>NUCLEOTIDE SEQUENCE [LARGE SCALE GENOMIC DNA]</scope>
    <source>
        <strain evidence="2">N1-4(HMT)</strain>
    </source>
</reference>
<accession>M1LSM9</accession>
<dbReference type="eggNOG" id="COG3677">
    <property type="taxonomic scope" value="Bacteria"/>
</dbReference>
<dbReference type="STRING" id="36745.CLSAP_20550"/>
<organism evidence="1 2">
    <name type="scientific">Clostridium saccharoperbutylacetonicum N1-4(HMT)</name>
    <dbReference type="NCBI Taxonomy" id="931276"/>
    <lineage>
        <taxon>Bacteria</taxon>
        <taxon>Bacillati</taxon>
        <taxon>Bacillota</taxon>
        <taxon>Clostridia</taxon>
        <taxon>Eubacteriales</taxon>
        <taxon>Clostridiaceae</taxon>
        <taxon>Clostridium</taxon>
    </lineage>
</organism>
<dbReference type="PANTHER" id="PTHR33293:SF1">
    <property type="entry name" value="INSERTION ELEMENT IS1 1 PROTEIN INSB-RELATED"/>
    <property type="match status" value="1"/>
</dbReference>
<sequence>MIKTDANLNLLNSHITALIKKDIYLNRIIEKCPTCESKHYIKYGSFKGIQRYKCKECGKTFSNVSNSLWSYSKKESTKWIKFTEYVLERKSLRFCAEKLEISLVTAFYWRHKVLQGLNYESVPSNLRGDVHIAKKLIPENFKGSRNITVTVRHNIWVVAAKSGENSIIVKPISRCHWHLPSFNKKIYYLIDEKAYIVPYGDRYISLVAKAHNKRRTKEVLNDKIIWSFQIILEKWLKKFHGVASKYLEKYLSLFILFLTKKEINYMEIFKKLSLENRFIKTYDIVISNINPIGVAL</sequence>